<dbReference type="STRING" id="112903.SAMN04490178_12131"/>
<dbReference type="InterPro" id="IPR029052">
    <property type="entry name" value="Metallo-depent_PP-like"/>
</dbReference>
<proteinExistence type="predicted"/>
<dbReference type="RefSeq" id="WP_091749396.1">
    <property type="nucleotide sequence ID" value="NZ_FODY01000021.1"/>
</dbReference>
<evidence type="ECO:0000256" key="1">
    <source>
        <dbReference type="ARBA" id="ARBA00022723"/>
    </source>
</evidence>
<sequence length="389" mass="43449">MHGPSYVFLIGTLLLLTGITYLIYRIVKARTAAFDRPWAVWAYWAIAVLMVGGLYTSRWLYAAGVPANWFALPVLWIVTLLLLLPLLLILSGVDYTQRRLLGRSGGGEMSRRGFLRRAFAAAPLLALGGSARGVYNAEQQLLVQRYTLQWPELPPALDGFKIVQLSDTHVGTFFGLDKLDRALAVVRQERPHLLVITGDLIDDLELLEETIARLTALSGQIPYGIYFCWGNHEYFRNFDQIEAALKQSPVKILRNSSALVLDGEKPFYLAGVDYPWAQNGQEQEAVRKDLFQQALQSVPAKAFTVLLSHHPDFIENAFAAGLPLTLSGHTHGGQIGLFGHSLLPLSYRYMRGFYRQGDRQGYVSTGTGHWLPFRLGCPAEVGVFTFRLP</sequence>
<accession>A0A1H8X8S0</accession>
<dbReference type="EMBL" id="FODY01000021">
    <property type="protein sequence ID" value="SEP36312.1"/>
    <property type="molecule type" value="Genomic_DNA"/>
</dbReference>
<dbReference type="SUPFAM" id="SSF56300">
    <property type="entry name" value="Metallo-dependent phosphatases"/>
    <property type="match status" value="1"/>
</dbReference>
<keyword evidence="1" id="KW-0479">Metal-binding</keyword>
<keyword evidence="3" id="KW-0812">Transmembrane</keyword>
<gene>
    <name evidence="5" type="ORF">SAMN04490178_12131</name>
</gene>
<dbReference type="CDD" id="cd07385">
    <property type="entry name" value="MPP_YkuE_C"/>
    <property type="match status" value="1"/>
</dbReference>
<dbReference type="PANTHER" id="PTHR31302:SF31">
    <property type="entry name" value="PHOSPHODIESTERASE YAEI"/>
    <property type="match status" value="1"/>
</dbReference>
<keyword evidence="3" id="KW-0472">Membrane</keyword>
<dbReference type="InterPro" id="IPR051158">
    <property type="entry name" value="Metallophosphoesterase_sf"/>
</dbReference>
<protein>
    <recommendedName>
        <fullName evidence="4">Calcineurin-like phosphoesterase domain-containing protein</fullName>
    </recommendedName>
</protein>
<dbReference type="Gene3D" id="3.60.21.10">
    <property type="match status" value="1"/>
</dbReference>
<feature type="transmembrane region" description="Helical" evidence="3">
    <location>
        <begin position="114"/>
        <end position="135"/>
    </location>
</feature>
<dbReference type="PANTHER" id="PTHR31302">
    <property type="entry name" value="TRANSMEMBRANE PROTEIN WITH METALLOPHOSPHOESTERASE DOMAIN-RELATED"/>
    <property type="match status" value="1"/>
</dbReference>
<keyword evidence="2" id="KW-0378">Hydrolase</keyword>
<feature type="transmembrane region" description="Helical" evidence="3">
    <location>
        <begin position="6"/>
        <end position="26"/>
    </location>
</feature>
<feature type="transmembrane region" description="Helical" evidence="3">
    <location>
        <begin position="69"/>
        <end position="93"/>
    </location>
</feature>
<feature type="domain" description="Calcineurin-like phosphoesterase" evidence="4">
    <location>
        <begin position="160"/>
        <end position="332"/>
    </location>
</feature>
<keyword evidence="6" id="KW-1185">Reference proteome</keyword>
<dbReference type="Proteomes" id="UP000198847">
    <property type="component" value="Unassembled WGS sequence"/>
</dbReference>
<dbReference type="InterPro" id="IPR004843">
    <property type="entry name" value="Calcineurin-like_PHP"/>
</dbReference>
<evidence type="ECO:0000259" key="4">
    <source>
        <dbReference type="Pfam" id="PF00149"/>
    </source>
</evidence>
<evidence type="ECO:0000256" key="3">
    <source>
        <dbReference type="SAM" id="Phobius"/>
    </source>
</evidence>
<organism evidence="5 6">
    <name type="scientific">Propionispora vibrioides</name>
    <dbReference type="NCBI Taxonomy" id="112903"/>
    <lineage>
        <taxon>Bacteria</taxon>
        <taxon>Bacillati</taxon>
        <taxon>Bacillota</taxon>
        <taxon>Negativicutes</taxon>
        <taxon>Selenomonadales</taxon>
        <taxon>Sporomusaceae</taxon>
        <taxon>Propionispora</taxon>
    </lineage>
</organism>
<feature type="transmembrane region" description="Helical" evidence="3">
    <location>
        <begin position="38"/>
        <end position="57"/>
    </location>
</feature>
<dbReference type="GO" id="GO:0009245">
    <property type="term" value="P:lipid A biosynthetic process"/>
    <property type="evidence" value="ECO:0007669"/>
    <property type="project" value="TreeGrafter"/>
</dbReference>
<name>A0A1H8X8S0_9FIRM</name>
<evidence type="ECO:0000256" key="2">
    <source>
        <dbReference type="ARBA" id="ARBA00022801"/>
    </source>
</evidence>
<dbReference type="GO" id="GO:0016020">
    <property type="term" value="C:membrane"/>
    <property type="evidence" value="ECO:0007669"/>
    <property type="project" value="GOC"/>
</dbReference>
<evidence type="ECO:0000313" key="5">
    <source>
        <dbReference type="EMBL" id="SEP36312.1"/>
    </source>
</evidence>
<dbReference type="GO" id="GO:0046872">
    <property type="term" value="F:metal ion binding"/>
    <property type="evidence" value="ECO:0007669"/>
    <property type="project" value="UniProtKB-KW"/>
</dbReference>
<dbReference type="Pfam" id="PF00149">
    <property type="entry name" value="Metallophos"/>
    <property type="match status" value="1"/>
</dbReference>
<evidence type="ECO:0000313" key="6">
    <source>
        <dbReference type="Proteomes" id="UP000198847"/>
    </source>
</evidence>
<dbReference type="AlphaFoldDB" id="A0A1H8X8S0"/>
<reference evidence="5 6" key="1">
    <citation type="submission" date="2016-10" db="EMBL/GenBank/DDBJ databases">
        <authorList>
            <person name="de Groot N.N."/>
        </authorList>
    </citation>
    <scope>NUCLEOTIDE SEQUENCE [LARGE SCALE GENOMIC DNA]</scope>
    <source>
        <strain evidence="5 6">DSM 13305</strain>
    </source>
</reference>
<keyword evidence="3" id="KW-1133">Transmembrane helix</keyword>
<dbReference type="OrthoDB" id="9780884at2"/>
<dbReference type="GO" id="GO:0008758">
    <property type="term" value="F:UDP-2,3-diacylglucosamine hydrolase activity"/>
    <property type="evidence" value="ECO:0007669"/>
    <property type="project" value="TreeGrafter"/>
</dbReference>